<gene>
    <name evidence="1" type="ORF">DKM44_12795</name>
</gene>
<reference evidence="1 2" key="1">
    <citation type="submission" date="2018-05" db="EMBL/GenBank/DDBJ databases">
        <title>Complete Genome Sequence of Deinococcus sp. strain 17bor-2.</title>
        <authorList>
            <person name="Srinivasan S."/>
        </authorList>
    </citation>
    <scope>NUCLEOTIDE SEQUENCE [LARGE SCALE GENOMIC DNA]</scope>
    <source>
        <strain evidence="1 2">17bor-2</strain>
    </source>
</reference>
<dbReference type="RefSeq" id="WP_109827727.1">
    <property type="nucleotide sequence ID" value="NZ_CP029494.1"/>
</dbReference>
<dbReference type="Proteomes" id="UP000245368">
    <property type="component" value="Chromosome"/>
</dbReference>
<dbReference type="AlphaFoldDB" id="A0A2Z3JMI0"/>
<sequence>MNIVAGHGGSSINARRMIVEAISGVPIGPAAEALTFEVITAELSLGSMGALVSGTLGIADVPDAWLTAPWPRLLRIKLEDDTGTGYIAAGIAQQAQEAQDSLSMVQLVGVETAYIDGLGNGGSAINGGGLTIGGEAAFGLTLPNADAFTTRKEAADRALETLPNGQMGVAADLTAIIGTPESAVPVNLTSPGARNLGYTITKYVTDAVMNFGDGWQPESYKRTDVPVFAPRVTASASANPSTITEDQTHTREAATGLWDTPVTLGGPGALGPIGYYAELASTGQDGYSKSRNATIRLHLEITQGDPWVISGKPQYAQGNLRVFALDTYTSSGTLVSQTFIDFDNIRVMDINVPLEAAKLNFDRWYVAFEVRPPVNYIDATEAGSASWTLSGGTLDEQVESRNTLGVVMPLGYAAPYWAGPTWEVDKPGVHVTPAYFPDRLQHAAGAVITWNRGNASTKLLTAALPYPGQFSAPGGRRR</sequence>
<dbReference type="EMBL" id="CP029494">
    <property type="protein sequence ID" value="AWN23999.1"/>
    <property type="molecule type" value="Genomic_DNA"/>
</dbReference>
<proteinExistence type="predicted"/>
<dbReference type="KEGG" id="dez:DKM44_12795"/>
<protein>
    <submittedName>
        <fullName evidence="1">Uncharacterized protein</fullName>
    </submittedName>
</protein>
<accession>A0A2Z3JMI0</accession>
<organism evidence="1 2">
    <name type="scientific">Deinococcus irradiatisoli</name>
    <dbReference type="NCBI Taxonomy" id="2202254"/>
    <lineage>
        <taxon>Bacteria</taxon>
        <taxon>Thermotogati</taxon>
        <taxon>Deinococcota</taxon>
        <taxon>Deinococci</taxon>
        <taxon>Deinococcales</taxon>
        <taxon>Deinococcaceae</taxon>
        <taxon>Deinococcus</taxon>
    </lineage>
</organism>
<evidence type="ECO:0000313" key="1">
    <source>
        <dbReference type="EMBL" id="AWN23999.1"/>
    </source>
</evidence>
<evidence type="ECO:0000313" key="2">
    <source>
        <dbReference type="Proteomes" id="UP000245368"/>
    </source>
</evidence>
<keyword evidence="2" id="KW-1185">Reference proteome</keyword>
<name>A0A2Z3JMI0_9DEIO</name>
<dbReference type="OrthoDB" id="69418at2"/>